<dbReference type="AlphaFoldDB" id="A0A564YDK7"/>
<protein>
    <submittedName>
        <fullName evidence="1">Uncharacterized protein</fullName>
    </submittedName>
</protein>
<sequence length="153" mass="16749">MKSIVRTFAYCSGIDKDIEAAVQSCSKTAAPSSPKHLNFSGPANGLSNLFVVGTHSKCLKFIPLKSTTTTMSINSRRHIFSNLGLSATIVTINNTYFSPAFFQDFCRCHNITQICSQSNGQMELASEAGTSGATWGRDNRRDFRCVSFNTKMT</sequence>
<dbReference type="SUPFAM" id="SSF53098">
    <property type="entry name" value="Ribonuclease H-like"/>
    <property type="match status" value="1"/>
</dbReference>
<keyword evidence="2" id="KW-1185">Reference proteome</keyword>
<accession>A0A564YDK7</accession>
<dbReference type="Gene3D" id="3.30.420.10">
    <property type="entry name" value="Ribonuclease H-like superfamily/Ribonuclease H"/>
    <property type="match status" value="1"/>
</dbReference>
<dbReference type="EMBL" id="CABIJS010000166">
    <property type="protein sequence ID" value="VUZ45362.1"/>
    <property type="molecule type" value="Genomic_DNA"/>
</dbReference>
<reference evidence="1 2" key="1">
    <citation type="submission" date="2019-07" db="EMBL/GenBank/DDBJ databases">
        <authorList>
            <person name="Jastrzebski P J."/>
            <person name="Paukszto L."/>
            <person name="Jastrzebski P J."/>
        </authorList>
    </citation>
    <scope>NUCLEOTIDE SEQUENCE [LARGE SCALE GENOMIC DNA]</scope>
    <source>
        <strain evidence="1 2">WMS-il1</strain>
    </source>
</reference>
<dbReference type="PANTHER" id="PTHR37984:SF5">
    <property type="entry name" value="PROTEIN NYNRIN-LIKE"/>
    <property type="match status" value="1"/>
</dbReference>
<evidence type="ECO:0000313" key="1">
    <source>
        <dbReference type="EMBL" id="VUZ45362.1"/>
    </source>
</evidence>
<dbReference type="Proteomes" id="UP000321570">
    <property type="component" value="Unassembled WGS sequence"/>
</dbReference>
<gene>
    <name evidence="1" type="ORF">WMSIL1_LOCUS5332</name>
</gene>
<dbReference type="PANTHER" id="PTHR37984">
    <property type="entry name" value="PROTEIN CBG26694"/>
    <property type="match status" value="1"/>
</dbReference>
<dbReference type="InterPro" id="IPR050951">
    <property type="entry name" value="Retrovirus_Pol_polyprotein"/>
</dbReference>
<dbReference type="InterPro" id="IPR036397">
    <property type="entry name" value="RNaseH_sf"/>
</dbReference>
<name>A0A564YDK7_HYMDI</name>
<dbReference type="InterPro" id="IPR012337">
    <property type="entry name" value="RNaseH-like_sf"/>
</dbReference>
<organism evidence="1 2">
    <name type="scientific">Hymenolepis diminuta</name>
    <name type="common">Rat tapeworm</name>
    <dbReference type="NCBI Taxonomy" id="6216"/>
    <lineage>
        <taxon>Eukaryota</taxon>
        <taxon>Metazoa</taxon>
        <taxon>Spiralia</taxon>
        <taxon>Lophotrochozoa</taxon>
        <taxon>Platyhelminthes</taxon>
        <taxon>Cestoda</taxon>
        <taxon>Eucestoda</taxon>
        <taxon>Cyclophyllidea</taxon>
        <taxon>Hymenolepididae</taxon>
        <taxon>Hymenolepis</taxon>
    </lineage>
</organism>
<evidence type="ECO:0000313" key="2">
    <source>
        <dbReference type="Proteomes" id="UP000321570"/>
    </source>
</evidence>
<proteinExistence type="predicted"/>
<dbReference type="GO" id="GO:0003676">
    <property type="term" value="F:nucleic acid binding"/>
    <property type="evidence" value="ECO:0007669"/>
    <property type="project" value="InterPro"/>
</dbReference>